<comment type="caution">
    <text evidence="3">The sequence shown here is derived from an EMBL/GenBank/DDBJ whole genome shotgun (WGS) entry which is preliminary data.</text>
</comment>
<dbReference type="EMBL" id="JADEXQ010000227">
    <property type="protein sequence ID" value="MBE9033505.1"/>
    <property type="molecule type" value="Genomic_DNA"/>
</dbReference>
<dbReference type="Pfam" id="PF00078">
    <property type="entry name" value="RVT_1"/>
    <property type="match status" value="1"/>
</dbReference>
<dbReference type="Proteomes" id="UP000625316">
    <property type="component" value="Unassembled WGS sequence"/>
</dbReference>
<dbReference type="AlphaFoldDB" id="A0A928VVT4"/>
<proteinExistence type="predicted"/>
<dbReference type="SUPFAM" id="SSF56672">
    <property type="entry name" value="DNA/RNA polymerases"/>
    <property type="match status" value="1"/>
</dbReference>
<dbReference type="InterPro" id="IPR000477">
    <property type="entry name" value="RT_dom"/>
</dbReference>
<dbReference type="PROSITE" id="PS50878">
    <property type="entry name" value="RT_POL"/>
    <property type="match status" value="1"/>
</dbReference>
<feature type="domain" description="Reverse transcriptase" evidence="2">
    <location>
        <begin position="51"/>
        <end position="319"/>
    </location>
</feature>
<protein>
    <recommendedName>
        <fullName evidence="2">Reverse transcriptase domain-containing protein</fullName>
    </recommendedName>
</protein>
<dbReference type="InterPro" id="IPR051083">
    <property type="entry name" value="GrpII_Intron_Splice-Mob/Def"/>
</dbReference>
<dbReference type="PANTHER" id="PTHR34047">
    <property type="entry name" value="NUCLEAR INTRON MATURASE 1, MITOCHONDRIAL-RELATED"/>
    <property type="match status" value="1"/>
</dbReference>
<evidence type="ECO:0000259" key="2">
    <source>
        <dbReference type="PROSITE" id="PS50878"/>
    </source>
</evidence>
<evidence type="ECO:0000313" key="4">
    <source>
        <dbReference type="Proteomes" id="UP000625316"/>
    </source>
</evidence>
<dbReference type="RefSeq" id="WP_264328303.1">
    <property type="nucleotide sequence ID" value="NZ_JADEXQ010000227.1"/>
</dbReference>
<name>A0A928VVT4_9CYAN</name>
<feature type="compositionally biased region" description="Basic and acidic residues" evidence="1">
    <location>
        <begin position="107"/>
        <end position="125"/>
    </location>
</feature>
<evidence type="ECO:0000313" key="3">
    <source>
        <dbReference type="EMBL" id="MBE9033505.1"/>
    </source>
</evidence>
<feature type="region of interest" description="Disordered" evidence="1">
    <location>
        <begin position="106"/>
        <end position="125"/>
    </location>
</feature>
<gene>
    <name evidence="3" type="ORF">IQ266_27645</name>
</gene>
<organism evidence="3 4">
    <name type="scientific">Romeriopsis navalis LEGE 11480</name>
    <dbReference type="NCBI Taxonomy" id="2777977"/>
    <lineage>
        <taxon>Bacteria</taxon>
        <taxon>Bacillati</taxon>
        <taxon>Cyanobacteriota</taxon>
        <taxon>Cyanophyceae</taxon>
        <taxon>Leptolyngbyales</taxon>
        <taxon>Leptolyngbyaceae</taxon>
        <taxon>Romeriopsis</taxon>
        <taxon>Romeriopsis navalis</taxon>
    </lineage>
</organism>
<reference evidence="3" key="1">
    <citation type="submission" date="2020-10" db="EMBL/GenBank/DDBJ databases">
        <authorList>
            <person name="Castelo-Branco R."/>
            <person name="Eusebio N."/>
            <person name="Adriana R."/>
            <person name="Vieira A."/>
            <person name="Brugerolle De Fraissinette N."/>
            <person name="Rezende De Castro R."/>
            <person name="Schneider M.P."/>
            <person name="Vasconcelos V."/>
            <person name="Leao P.N."/>
        </authorList>
    </citation>
    <scope>NUCLEOTIDE SEQUENCE</scope>
    <source>
        <strain evidence="3">LEGE 11480</strain>
    </source>
</reference>
<dbReference type="PANTHER" id="PTHR34047:SF8">
    <property type="entry name" value="PROTEIN YKFC"/>
    <property type="match status" value="1"/>
</dbReference>
<keyword evidence="4" id="KW-1185">Reference proteome</keyword>
<sequence length="444" mass="49695">MTTLFQEVRSSQNLFSAWRHVKRSALASSSNDIRGHAAEFEHQHHRYLKRIGDQLRRGTFQFDEFEGVLKDKKAREARGKDPRPIAIGSIKNRIVQRAILQVLQPRRNSDEKSIDGRPQPKTDERIGFLNDVNRSPYGVGGLLAPYGGVQPAIRFVLDSMRKGATQYYQSDIKAFFTAIPVRAVVEKVREATADEDLVRLFEKALEVQLKNKDELGSYSRLFPSDGRGVAQGSSLSAFAGNILLFDLDKAINSLGVYAVRYIDDIVILAKTENELKAAIDFTKSALKKYGFSLYEPVAGSEKASQGACTKAFDFLGCTIQPNRCVPSQVSVNSFLEEVRATLKASKIEIRRLLDGNERFDPSKAKSATIDRLGKKAFGWQKSFSFSTDQQAFRYIDEQMSALVDNYDQQTSRWLAKADPALRARALGVPSMTDLYTSAVKRKAV</sequence>
<dbReference type="InterPro" id="IPR043502">
    <property type="entry name" value="DNA/RNA_pol_sf"/>
</dbReference>
<evidence type="ECO:0000256" key="1">
    <source>
        <dbReference type="SAM" id="MobiDB-lite"/>
    </source>
</evidence>
<accession>A0A928VVT4</accession>